<evidence type="ECO:0000313" key="3">
    <source>
        <dbReference type="Proteomes" id="UP000242146"/>
    </source>
</evidence>
<accession>A0A1X2G2N6</accession>
<dbReference type="InterPro" id="IPR045046">
    <property type="entry name" value="Vps9-like"/>
</dbReference>
<name>A0A1X2G2N6_9FUNG</name>
<dbReference type="GO" id="GO:0031267">
    <property type="term" value="F:small GTPase binding"/>
    <property type="evidence" value="ECO:0007669"/>
    <property type="project" value="TreeGrafter"/>
</dbReference>
<dbReference type="PANTHER" id="PTHR23101:SF25">
    <property type="entry name" value="GTPASE-ACTIVATING PROTEIN AND VPS9 DOMAIN-CONTAINING PROTEIN 1"/>
    <property type="match status" value="1"/>
</dbReference>
<dbReference type="Proteomes" id="UP000242146">
    <property type="component" value="Unassembled WGS sequence"/>
</dbReference>
<dbReference type="Gene3D" id="1.20.1050.80">
    <property type="entry name" value="VPS9 domain"/>
    <property type="match status" value="1"/>
</dbReference>
<sequence>MYRLFGSPEDTRQDEVLESRIAALNLLDLNLGHLGVAVGDADIPAIDDMVRSAGEQFMGLNTFTTAKDKLDSLVRTHQIIVDAIESFAVNEKDVTHDGQVDVAQEMQQAMTTATAQEEEAASHHHKDHSAIKDTKDMARLGTASADVLLPLLIYTIVKTNPTNFISNLRFTHRFRHPAQLTGLASYCITNISAAVTFLESTNLVGLGLSVDKVHR</sequence>
<comment type="caution">
    <text evidence="2">The sequence shown here is derived from an EMBL/GenBank/DDBJ whole genome shotgun (WGS) entry which is preliminary data.</text>
</comment>
<organism evidence="2 3">
    <name type="scientific">Hesseltinella vesiculosa</name>
    <dbReference type="NCBI Taxonomy" id="101127"/>
    <lineage>
        <taxon>Eukaryota</taxon>
        <taxon>Fungi</taxon>
        <taxon>Fungi incertae sedis</taxon>
        <taxon>Mucoromycota</taxon>
        <taxon>Mucoromycotina</taxon>
        <taxon>Mucoromycetes</taxon>
        <taxon>Mucorales</taxon>
        <taxon>Cunninghamellaceae</taxon>
        <taxon>Hesseltinella</taxon>
    </lineage>
</organism>
<dbReference type="GO" id="GO:0005085">
    <property type="term" value="F:guanyl-nucleotide exchange factor activity"/>
    <property type="evidence" value="ECO:0007669"/>
    <property type="project" value="InterPro"/>
</dbReference>
<dbReference type="GO" id="GO:0005829">
    <property type="term" value="C:cytosol"/>
    <property type="evidence" value="ECO:0007669"/>
    <property type="project" value="TreeGrafter"/>
</dbReference>
<dbReference type="AlphaFoldDB" id="A0A1X2G2N6"/>
<protein>
    <recommendedName>
        <fullName evidence="1">VPS9 domain-containing protein</fullName>
    </recommendedName>
</protein>
<dbReference type="EMBL" id="MCGT01000059">
    <property type="protein sequence ID" value="ORX43032.1"/>
    <property type="molecule type" value="Genomic_DNA"/>
</dbReference>
<dbReference type="PANTHER" id="PTHR23101">
    <property type="entry name" value="RAB GDP/GTP EXCHANGE FACTOR"/>
    <property type="match status" value="1"/>
</dbReference>
<dbReference type="OrthoDB" id="10264848at2759"/>
<dbReference type="GO" id="GO:0016192">
    <property type="term" value="P:vesicle-mediated transport"/>
    <property type="evidence" value="ECO:0007669"/>
    <property type="project" value="InterPro"/>
</dbReference>
<evidence type="ECO:0000259" key="1">
    <source>
        <dbReference type="PROSITE" id="PS51205"/>
    </source>
</evidence>
<gene>
    <name evidence="2" type="ORF">DM01DRAFT_126692</name>
</gene>
<feature type="domain" description="VPS9" evidence="1">
    <location>
        <begin position="11"/>
        <end position="207"/>
    </location>
</feature>
<keyword evidence="3" id="KW-1185">Reference proteome</keyword>
<dbReference type="InterPro" id="IPR037191">
    <property type="entry name" value="VPS9_dom_sf"/>
</dbReference>
<reference evidence="2 3" key="1">
    <citation type="submission" date="2016-07" db="EMBL/GenBank/DDBJ databases">
        <title>Pervasive Adenine N6-methylation of Active Genes in Fungi.</title>
        <authorList>
            <consortium name="DOE Joint Genome Institute"/>
            <person name="Mondo S.J."/>
            <person name="Dannebaum R.O."/>
            <person name="Kuo R.C."/>
            <person name="Labutti K."/>
            <person name="Haridas S."/>
            <person name="Kuo A."/>
            <person name="Salamov A."/>
            <person name="Ahrendt S.R."/>
            <person name="Lipzen A."/>
            <person name="Sullivan W."/>
            <person name="Andreopoulos W.B."/>
            <person name="Clum A."/>
            <person name="Lindquist E."/>
            <person name="Daum C."/>
            <person name="Ramamoorthy G.K."/>
            <person name="Gryganskyi A."/>
            <person name="Culley D."/>
            <person name="Magnuson J.K."/>
            <person name="James T.Y."/>
            <person name="O'Malley M.A."/>
            <person name="Stajich J.E."/>
            <person name="Spatafora J.W."/>
            <person name="Visel A."/>
            <person name="Grigoriev I.V."/>
        </authorList>
    </citation>
    <scope>NUCLEOTIDE SEQUENCE [LARGE SCALE GENOMIC DNA]</scope>
    <source>
        <strain evidence="2 3">NRRL 3301</strain>
    </source>
</reference>
<dbReference type="SUPFAM" id="SSF109993">
    <property type="entry name" value="VPS9 domain"/>
    <property type="match status" value="1"/>
</dbReference>
<dbReference type="SMART" id="SM00167">
    <property type="entry name" value="VPS9"/>
    <property type="match status" value="1"/>
</dbReference>
<dbReference type="GO" id="GO:0030139">
    <property type="term" value="C:endocytic vesicle"/>
    <property type="evidence" value="ECO:0007669"/>
    <property type="project" value="TreeGrafter"/>
</dbReference>
<dbReference type="STRING" id="101127.A0A1X2G2N6"/>
<dbReference type="Pfam" id="PF02204">
    <property type="entry name" value="VPS9"/>
    <property type="match status" value="1"/>
</dbReference>
<dbReference type="PROSITE" id="PS51205">
    <property type="entry name" value="VPS9"/>
    <property type="match status" value="1"/>
</dbReference>
<dbReference type="InterPro" id="IPR003123">
    <property type="entry name" value="VPS9"/>
</dbReference>
<proteinExistence type="predicted"/>
<evidence type="ECO:0000313" key="2">
    <source>
        <dbReference type="EMBL" id="ORX43032.1"/>
    </source>
</evidence>